<feature type="transmembrane region" description="Helical" evidence="1">
    <location>
        <begin position="12"/>
        <end position="30"/>
    </location>
</feature>
<keyword evidence="1" id="KW-0812">Transmembrane</keyword>
<dbReference type="Proteomes" id="UP000557307">
    <property type="component" value="Unassembled WGS sequence"/>
</dbReference>
<feature type="transmembrane region" description="Helical" evidence="1">
    <location>
        <begin position="293"/>
        <end position="311"/>
    </location>
</feature>
<gene>
    <name evidence="2" type="ORF">HNQ92_004913</name>
</gene>
<evidence type="ECO:0000313" key="2">
    <source>
        <dbReference type="EMBL" id="MBB5286752.1"/>
    </source>
</evidence>
<protein>
    <recommendedName>
        <fullName evidence="4">Glycosyltransferase RgtA/B/C/D-like domain-containing protein</fullName>
    </recommendedName>
</protein>
<reference evidence="2 3" key="1">
    <citation type="submission" date="2020-08" db="EMBL/GenBank/DDBJ databases">
        <title>Genomic Encyclopedia of Type Strains, Phase IV (KMG-IV): sequencing the most valuable type-strain genomes for metagenomic binning, comparative biology and taxonomic classification.</title>
        <authorList>
            <person name="Goeker M."/>
        </authorList>
    </citation>
    <scope>NUCLEOTIDE SEQUENCE [LARGE SCALE GENOMIC DNA]</scope>
    <source>
        <strain evidence="2 3">DSM 105074</strain>
    </source>
</reference>
<feature type="transmembrane region" description="Helical" evidence="1">
    <location>
        <begin position="317"/>
        <end position="335"/>
    </location>
</feature>
<keyword evidence="1" id="KW-1133">Transmembrane helix</keyword>
<dbReference type="EMBL" id="JACHGF010000011">
    <property type="protein sequence ID" value="MBB5286752.1"/>
    <property type="molecule type" value="Genomic_DNA"/>
</dbReference>
<evidence type="ECO:0000256" key="1">
    <source>
        <dbReference type="SAM" id="Phobius"/>
    </source>
</evidence>
<dbReference type="AlphaFoldDB" id="A0A840TYR3"/>
<name>A0A840TYR3_9BACT</name>
<sequence>MDSAFWRVKLIGLALAFSAGSLFLFNSILIERGLLNLYYEMRHPGSIGGLFWDDIIEQGQDPFTQKNYEPGTHEANQTFRITIPLIARFLHLNVATLYLLHLVLGIPFLLVLTGIVEKILRNKIHTFYFLTGFTAIYAGSCFYINYLGHADIFPFLFMLLMLRFRHPAAILLFSQLAFWCDERALINSSFIGLWYLWPVLTDWEAHRKLVLRRSVVLPVAALVASGVLYLLIRTWMEHSLGLFIGHDSELSKKTFFWSLSIFGDKITRGYEGMWLIILGAFVLLILVRRWWTFVLLAGAWLLNLIVAILVADGTRALSFGFIGLLLCLCIMAEHLPPKQIKYVLIVSTLFSLMLPLSFP</sequence>
<comment type="caution">
    <text evidence="2">The sequence shown here is derived from an EMBL/GenBank/DDBJ whole genome shotgun (WGS) entry which is preliminary data.</text>
</comment>
<feature type="transmembrane region" description="Helical" evidence="1">
    <location>
        <begin position="127"/>
        <end position="146"/>
    </location>
</feature>
<keyword evidence="1" id="KW-0472">Membrane</keyword>
<proteinExistence type="predicted"/>
<feature type="transmembrane region" description="Helical" evidence="1">
    <location>
        <begin position="95"/>
        <end position="115"/>
    </location>
</feature>
<evidence type="ECO:0000313" key="3">
    <source>
        <dbReference type="Proteomes" id="UP000557307"/>
    </source>
</evidence>
<feature type="transmembrane region" description="Helical" evidence="1">
    <location>
        <begin position="342"/>
        <end position="358"/>
    </location>
</feature>
<keyword evidence="3" id="KW-1185">Reference proteome</keyword>
<feature type="transmembrane region" description="Helical" evidence="1">
    <location>
        <begin position="269"/>
        <end position="286"/>
    </location>
</feature>
<feature type="transmembrane region" description="Helical" evidence="1">
    <location>
        <begin position="215"/>
        <end position="232"/>
    </location>
</feature>
<organism evidence="2 3">
    <name type="scientific">Rhabdobacter roseus</name>
    <dbReference type="NCBI Taxonomy" id="1655419"/>
    <lineage>
        <taxon>Bacteria</taxon>
        <taxon>Pseudomonadati</taxon>
        <taxon>Bacteroidota</taxon>
        <taxon>Cytophagia</taxon>
        <taxon>Cytophagales</taxon>
        <taxon>Cytophagaceae</taxon>
        <taxon>Rhabdobacter</taxon>
    </lineage>
</organism>
<accession>A0A840TYR3</accession>
<evidence type="ECO:0008006" key="4">
    <source>
        <dbReference type="Google" id="ProtNLM"/>
    </source>
</evidence>